<accession>A0A7M7Q169</accession>
<dbReference type="KEGG" id="nvi:100115389"/>
<dbReference type="SMART" id="SM00343">
    <property type="entry name" value="ZnF_C2HC"/>
    <property type="match status" value="1"/>
</dbReference>
<feature type="coiled-coil region" evidence="2">
    <location>
        <begin position="120"/>
        <end position="154"/>
    </location>
</feature>
<dbReference type="PROSITE" id="PS50158">
    <property type="entry name" value="ZF_CCHC"/>
    <property type="match status" value="1"/>
</dbReference>
<keyword evidence="1" id="KW-0863">Zinc-finger</keyword>
<organism evidence="5 6">
    <name type="scientific">Nasonia vitripennis</name>
    <name type="common">Parasitic wasp</name>
    <dbReference type="NCBI Taxonomy" id="7425"/>
    <lineage>
        <taxon>Eukaryota</taxon>
        <taxon>Metazoa</taxon>
        <taxon>Ecdysozoa</taxon>
        <taxon>Arthropoda</taxon>
        <taxon>Hexapoda</taxon>
        <taxon>Insecta</taxon>
        <taxon>Pterygota</taxon>
        <taxon>Neoptera</taxon>
        <taxon>Endopterygota</taxon>
        <taxon>Hymenoptera</taxon>
        <taxon>Apocrita</taxon>
        <taxon>Proctotrupomorpha</taxon>
        <taxon>Chalcidoidea</taxon>
        <taxon>Pteromalidae</taxon>
        <taxon>Pteromalinae</taxon>
        <taxon>Nasonia</taxon>
    </lineage>
</organism>
<feature type="region of interest" description="Disordered" evidence="3">
    <location>
        <begin position="447"/>
        <end position="509"/>
    </location>
</feature>
<feature type="domain" description="CCHC-type" evidence="4">
    <location>
        <begin position="340"/>
        <end position="355"/>
    </location>
</feature>
<protein>
    <recommendedName>
        <fullName evidence="4">CCHC-type domain-containing protein</fullName>
    </recommendedName>
</protein>
<dbReference type="OrthoDB" id="6775559at2759"/>
<sequence>MAPGRNKPPDKCRSNFACCKQKPATTAVCVICDEAYHLSCLKNKNENFKFIGNNLIVCSEHSDRNITSKIDEDVLSESASLLIAQIKLKKSEDVRYDLLAETSNKTQDLQETDSIDESDLELLKTENMLLRRLVSELTEKNDLLKEKLQNTRSKTDNNVLTYSDAMKYSRPIHKKIPKISVRKNNNSNIDVMKSVIECLTAEKNIQTKNIYVNKNEEVIISCLNENSAVLTETVLKEKLEDQCDVMKNELNNPKIKILGIDNHANMDIKDIEKDINERNFSYFEKGGQVLHMYKNNYNSLSTVIMEVPADIYKHIRENNNKVFVGYQQCKAYDLVNVCPCFKCGRFGHSARKCQNEFLCLKCSGKHNTCNCDKDYAKCINCHYSNTKYKSKLDTKHHTYDSNLCSILKKKIDRYIDSIDYPIKPTLPETESIYHSIELANRRKVSTEANNVVDSEQQENDTPRNKTKPETGHNRRPITRRDPQIPLNHLKPQSSALSPANKSDKNKIKK</sequence>
<evidence type="ECO:0000256" key="2">
    <source>
        <dbReference type="SAM" id="Coils"/>
    </source>
</evidence>
<evidence type="ECO:0000259" key="4">
    <source>
        <dbReference type="PROSITE" id="PS50158"/>
    </source>
</evidence>
<evidence type="ECO:0000313" key="5">
    <source>
        <dbReference type="EnsemblMetazoa" id="XP_031779911"/>
    </source>
</evidence>
<dbReference type="InParanoid" id="A0A7M7Q169"/>
<dbReference type="CTD" id="34371"/>
<dbReference type="Proteomes" id="UP000002358">
    <property type="component" value="Unassembled WGS sequence"/>
</dbReference>
<dbReference type="GO" id="GO:0003676">
    <property type="term" value="F:nucleic acid binding"/>
    <property type="evidence" value="ECO:0007669"/>
    <property type="project" value="InterPro"/>
</dbReference>
<feature type="compositionally biased region" description="Basic and acidic residues" evidence="3">
    <location>
        <begin position="460"/>
        <end position="482"/>
    </location>
</feature>
<keyword evidence="2" id="KW-0175">Coiled coil</keyword>
<keyword evidence="1" id="KW-0479">Metal-binding</keyword>
<reference evidence="5" key="1">
    <citation type="submission" date="2021-01" db="UniProtKB">
        <authorList>
            <consortium name="EnsemblMetazoa"/>
        </authorList>
    </citation>
    <scope>IDENTIFICATION</scope>
</reference>
<keyword evidence="6" id="KW-1185">Reference proteome</keyword>
<name>A0A7M7Q169_NASVI</name>
<dbReference type="GO" id="GO:0008270">
    <property type="term" value="F:zinc ion binding"/>
    <property type="evidence" value="ECO:0007669"/>
    <property type="project" value="UniProtKB-KW"/>
</dbReference>
<dbReference type="RefSeq" id="XP_031779911.2">
    <property type="nucleotide sequence ID" value="XM_031924051.2"/>
</dbReference>
<evidence type="ECO:0000313" key="6">
    <source>
        <dbReference type="Proteomes" id="UP000002358"/>
    </source>
</evidence>
<evidence type="ECO:0000256" key="3">
    <source>
        <dbReference type="SAM" id="MobiDB-lite"/>
    </source>
</evidence>
<dbReference type="InterPro" id="IPR001878">
    <property type="entry name" value="Znf_CCHC"/>
</dbReference>
<proteinExistence type="predicted"/>
<feature type="compositionally biased region" description="Polar residues" evidence="3">
    <location>
        <begin position="490"/>
        <end position="500"/>
    </location>
</feature>
<dbReference type="EnsemblMetazoa" id="XM_031924051">
    <property type="protein sequence ID" value="XP_031779911"/>
    <property type="gene ID" value="LOC100115389"/>
</dbReference>
<keyword evidence="1" id="KW-0862">Zinc</keyword>
<dbReference type="GeneID" id="100115389"/>
<evidence type="ECO:0000256" key="1">
    <source>
        <dbReference type="PROSITE-ProRule" id="PRU00047"/>
    </source>
</evidence>
<dbReference type="SMR" id="A0A7M7Q169"/>
<dbReference type="AlphaFoldDB" id="A0A7M7Q169"/>